<evidence type="ECO:0000313" key="3">
    <source>
        <dbReference type="Proteomes" id="UP000442990"/>
    </source>
</evidence>
<dbReference type="EMBL" id="WBKG01000002">
    <property type="protein sequence ID" value="KAB1990062.1"/>
    <property type="molecule type" value="Genomic_DNA"/>
</dbReference>
<accession>A0A7J5DMT7</accession>
<reference evidence="2 3" key="1">
    <citation type="submission" date="2019-09" db="EMBL/GenBank/DDBJ databases">
        <title>Isolation and identification of active actinomycetes.</title>
        <authorList>
            <person name="Yu Z."/>
            <person name="Han C."/>
            <person name="Yu B."/>
        </authorList>
    </citation>
    <scope>NUCLEOTIDE SEQUENCE [LARGE SCALE GENOMIC DNA]</scope>
    <source>
        <strain evidence="2 3">NEAU-H2</strain>
    </source>
</reference>
<evidence type="ECO:0008006" key="4">
    <source>
        <dbReference type="Google" id="ProtNLM"/>
    </source>
</evidence>
<protein>
    <recommendedName>
        <fullName evidence="4">Phage baseplate protein</fullName>
    </recommendedName>
</protein>
<dbReference type="RefSeq" id="WP_151467600.1">
    <property type="nucleotide sequence ID" value="NZ_WBKG01000002.1"/>
</dbReference>
<keyword evidence="3" id="KW-1185">Reference proteome</keyword>
<proteinExistence type="predicted"/>
<dbReference type="Proteomes" id="UP000442990">
    <property type="component" value="Unassembled WGS sequence"/>
</dbReference>
<sequence>MERTGAADLLAAWEAGLTAGHFGRALLLHTVARPTADPEELLSVPVGRRDADLFALRRVLFGDTLEVRVECGDCSEAMEFDFDPDELTEGGRAGRGAGAAAASDGGAGGDGDGLRVEEDGWAVTFRLPTAGDLAAVAAERPGDAVRARSVLLARCAVAAERDGTPVAVGELPGLLPERVQRRMAEAAAAADPCADVTLNVACPACGHATRAELDIASYLWTELDAWARGTLLDVHLLATAYGWSEPEILALSPLRRRYYLELCADG</sequence>
<comment type="caution">
    <text evidence="2">The sequence shown here is derived from an EMBL/GenBank/DDBJ whole genome shotgun (WGS) entry which is preliminary data.</text>
</comment>
<feature type="region of interest" description="Disordered" evidence="1">
    <location>
        <begin position="85"/>
        <end position="113"/>
    </location>
</feature>
<gene>
    <name evidence="2" type="ORF">F8144_03030</name>
</gene>
<dbReference type="AlphaFoldDB" id="A0A7J5DMT7"/>
<organism evidence="2 3">
    <name type="scientific">Streptomyces triticiradicis</name>
    <dbReference type="NCBI Taxonomy" id="2651189"/>
    <lineage>
        <taxon>Bacteria</taxon>
        <taxon>Bacillati</taxon>
        <taxon>Actinomycetota</taxon>
        <taxon>Actinomycetes</taxon>
        <taxon>Kitasatosporales</taxon>
        <taxon>Streptomycetaceae</taxon>
        <taxon>Streptomyces</taxon>
    </lineage>
</organism>
<evidence type="ECO:0000313" key="2">
    <source>
        <dbReference type="EMBL" id="KAB1990062.1"/>
    </source>
</evidence>
<evidence type="ECO:0000256" key="1">
    <source>
        <dbReference type="SAM" id="MobiDB-lite"/>
    </source>
</evidence>
<name>A0A7J5DMT7_9ACTN</name>